<evidence type="ECO:0000256" key="6">
    <source>
        <dbReference type="ARBA" id="ARBA00022918"/>
    </source>
</evidence>
<name>A0AAU9IF64_9CILI</name>
<dbReference type="InterPro" id="IPR001584">
    <property type="entry name" value="Integrase_cat-core"/>
</dbReference>
<dbReference type="InterPro" id="IPR012337">
    <property type="entry name" value="RNaseH-like_sf"/>
</dbReference>
<evidence type="ECO:0000256" key="1">
    <source>
        <dbReference type="ARBA" id="ARBA00022679"/>
    </source>
</evidence>
<comment type="caution">
    <text evidence="8">The sequence shown here is derived from an EMBL/GenBank/DDBJ whole genome shotgun (WGS) entry which is preliminary data.</text>
</comment>
<dbReference type="EMBL" id="CAJZBQ010000005">
    <property type="protein sequence ID" value="CAG9312102.1"/>
    <property type="molecule type" value="Genomic_DNA"/>
</dbReference>
<keyword evidence="3" id="KW-0540">Nuclease</keyword>
<evidence type="ECO:0000313" key="8">
    <source>
        <dbReference type="EMBL" id="CAG9312102.1"/>
    </source>
</evidence>
<dbReference type="AlphaFoldDB" id="A0AAU9IF64"/>
<dbReference type="Gene3D" id="3.30.420.10">
    <property type="entry name" value="Ribonuclease H-like superfamily/Ribonuclease H"/>
    <property type="match status" value="1"/>
</dbReference>
<dbReference type="SUPFAM" id="SSF53098">
    <property type="entry name" value="Ribonuclease H-like"/>
    <property type="match status" value="1"/>
</dbReference>
<evidence type="ECO:0000313" key="9">
    <source>
        <dbReference type="Proteomes" id="UP001162131"/>
    </source>
</evidence>
<keyword evidence="4" id="KW-0255">Endonuclease</keyword>
<protein>
    <recommendedName>
        <fullName evidence="7">Integrase catalytic domain-containing protein</fullName>
    </recommendedName>
</protein>
<feature type="domain" description="Integrase catalytic" evidence="7">
    <location>
        <begin position="1"/>
        <end position="157"/>
    </location>
</feature>
<dbReference type="GO" id="GO:0003964">
    <property type="term" value="F:RNA-directed DNA polymerase activity"/>
    <property type="evidence" value="ECO:0007669"/>
    <property type="project" value="UniProtKB-KW"/>
</dbReference>
<evidence type="ECO:0000256" key="4">
    <source>
        <dbReference type="ARBA" id="ARBA00022759"/>
    </source>
</evidence>
<keyword evidence="5" id="KW-0378">Hydrolase</keyword>
<keyword evidence="9" id="KW-1185">Reference proteome</keyword>
<organism evidence="8 9">
    <name type="scientific">Blepharisma stoltei</name>
    <dbReference type="NCBI Taxonomy" id="1481888"/>
    <lineage>
        <taxon>Eukaryota</taxon>
        <taxon>Sar</taxon>
        <taxon>Alveolata</taxon>
        <taxon>Ciliophora</taxon>
        <taxon>Postciliodesmatophora</taxon>
        <taxon>Heterotrichea</taxon>
        <taxon>Heterotrichida</taxon>
        <taxon>Blepharismidae</taxon>
        <taxon>Blepharisma</taxon>
    </lineage>
</organism>
<accession>A0AAU9IF64</accession>
<gene>
    <name evidence="8" type="ORF">BSTOLATCC_MIC5604</name>
</gene>
<dbReference type="PROSITE" id="PS50994">
    <property type="entry name" value="INTEGRASE"/>
    <property type="match status" value="1"/>
</dbReference>
<dbReference type="InterPro" id="IPR036397">
    <property type="entry name" value="RNaseH_sf"/>
</dbReference>
<dbReference type="GO" id="GO:0016787">
    <property type="term" value="F:hydrolase activity"/>
    <property type="evidence" value="ECO:0007669"/>
    <property type="project" value="UniProtKB-KW"/>
</dbReference>
<proteinExistence type="predicted"/>
<evidence type="ECO:0000256" key="5">
    <source>
        <dbReference type="ARBA" id="ARBA00022801"/>
    </source>
</evidence>
<reference evidence="8" key="1">
    <citation type="submission" date="2021-09" db="EMBL/GenBank/DDBJ databases">
        <authorList>
            <consortium name="AG Swart"/>
            <person name="Singh M."/>
            <person name="Singh A."/>
            <person name="Seah K."/>
            <person name="Emmerich C."/>
        </authorList>
    </citation>
    <scope>NUCLEOTIDE SEQUENCE</scope>
    <source>
        <strain evidence="8">ATCC30299</strain>
    </source>
</reference>
<keyword evidence="6" id="KW-0695">RNA-directed DNA polymerase</keyword>
<evidence type="ECO:0000256" key="2">
    <source>
        <dbReference type="ARBA" id="ARBA00022695"/>
    </source>
</evidence>
<dbReference type="GO" id="GO:0004519">
    <property type="term" value="F:endonuclease activity"/>
    <property type="evidence" value="ECO:0007669"/>
    <property type="project" value="UniProtKB-KW"/>
</dbReference>
<keyword evidence="2" id="KW-0548">Nucleotidyltransferase</keyword>
<evidence type="ECO:0000259" key="7">
    <source>
        <dbReference type="PROSITE" id="PS50994"/>
    </source>
</evidence>
<dbReference type="GO" id="GO:0035613">
    <property type="term" value="F:RNA stem-loop binding"/>
    <property type="evidence" value="ECO:0007669"/>
    <property type="project" value="TreeGrafter"/>
</dbReference>
<dbReference type="Pfam" id="PF00665">
    <property type="entry name" value="rve"/>
    <property type="match status" value="1"/>
</dbReference>
<dbReference type="PANTHER" id="PTHR41694">
    <property type="entry name" value="ENDOGENOUS RETROVIRUS GROUP K MEMBER POL PROTEIN"/>
    <property type="match status" value="1"/>
</dbReference>
<dbReference type="PANTHER" id="PTHR41694:SF3">
    <property type="entry name" value="RNA-DIRECTED DNA POLYMERASE-RELATED"/>
    <property type="match status" value="1"/>
</dbReference>
<sequence>MDLFELTDEIKDYTNYRYVLSIIDHFSKYTWAYPIASKTAELVLNNVEHLLNSLPKLPDIIQTDNGSEFANKSLETFCERFQIRVIHSSSYNPRAQGTAENINKYLHRYLWRNFKQQNSQQDWKIHSSLFSILNFYNKERRHTITGFKPHEVFFATDQSLFVRVKENVENKKSKSTKLHKNFSLEEIKLYSTIEFKI</sequence>
<keyword evidence="1" id="KW-0808">Transferase</keyword>
<dbReference type="GO" id="GO:0015074">
    <property type="term" value="P:DNA integration"/>
    <property type="evidence" value="ECO:0007669"/>
    <property type="project" value="InterPro"/>
</dbReference>
<dbReference type="Proteomes" id="UP001162131">
    <property type="component" value="Unassembled WGS sequence"/>
</dbReference>
<evidence type="ECO:0000256" key="3">
    <source>
        <dbReference type="ARBA" id="ARBA00022722"/>
    </source>
</evidence>